<evidence type="ECO:0000313" key="1">
    <source>
        <dbReference type="EMBL" id="KAI8438872.1"/>
    </source>
</evidence>
<protein>
    <submittedName>
        <fullName evidence="1">Uncharacterized protein</fullName>
    </submittedName>
</protein>
<organism evidence="1 2">
    <name type="scientific">Choristoneura fumiferana</name>
    <name type="common">Spruce budworm moth</name>
    <name type="synonym">Archips fumiferana</name>
    <dbReference type="NCBI Taxonomy" id="7141"/>
    <lineage>
        <taxon>Eukaryota</taxon>
        <taxon>Metazoa</taxon>
        <taxon>Ecdysozoa</taxon>
        <taxon>Arthropoda</taxon>
        <taxon>Hexapoda</taxon>
        <taxon>Insecta</taxon>
        <taxon>Pterygota</taxon>
        <taxon>Neoptera</taxon>
        <taxon>Endopterygota</taxon>
        <taxon>Lepidoptera</taxon>
        <taxon>Glossata</taxon>
        <taxon>Ditrysia</taxon>
        <taxon>Tortricoidea</taxon>
        <taxon>Tortricidae</taxon>
        <taxon>Tortricinae</taxon>
        <taxon>Choristoneura</taxon>
    </lineage>
</organism>
<sequence>MVKSLNGDPEWILGGAADHRSARWTTFYGTENLNWVHNAWWIWKSNKPSCSIHRLMTKTATRQPTSTASTFGVHSLSTGGPLVDAALTTSSRVVHEFLSSHYGGEQRAVTEWSTHRPCMATSRFRIMDGLGSYRLPFLEEDLFLYPTSCTEIFPTWKSNNDFLLLTTDFYYEKERHKITLLVKMYGMSTTLVAQKFHPGRTRCVRESFALEMLIVGTAVRAQRGVATDQHLCPLGDP</sequence>
<evidence type="ECO:0000313" key="2">
    <source>
        <dbReference type="Proteomes" id="UP001064048"/>
    </source>
</evidence>
<dbReference type="EMBL" id="CM046118">
    <property type="protein sequence ID" value="KAI8438872.1"/>
    <property type="molecule type" value="Genomic_DNA"/>
</dbReference>
<name>A0ACC0KRR1_CHOFU</name>
<accession>A0ACC0KRR1</accession>
<proteinExistence type="predicted"/>
<keyword evidence="2" id="KW-1185">Reference proteome</keyword>
<reference evidence="1 2" key="1">
    <citation type="journal article" date="2022" name="Genome Biol. Evol.">
        <title>The Spruce Budworm Genome: Reconstructing the Evolutionary History of Antifreeze Proteins.</title>
        <authorList>
            <person name="Beliveau C."/>
            <person name="Gagne P."/>
            <person name="Picq S."/>
            <person name="Vernygora O."/>
            <person name="Keeling C.I."/>
            <person name="Pinkney K."/>
            <person name="Doucet D."/>
            <person name="Wen F."/>
            <person name="Johnston J.S."/>
            <person name="Maaroufi H."/>
            <person name="Boyle B."/>
            <person name="Laroche J."/>
            <person name="Dewar K."/>
            <person name="Juretic N."/>
            <person name="Blackburn G."/>
            <person name="Nisole A."/>
            <person name="Brunet B."/>
            <person name="Brandao M."/>
            <person name="Lumley L."/>
            <person name="Duan J."/>
            <person name="Quan G."/>
            <person name="Lucarotti C.J."/>
            <person name="Roe A.D."/>
            <person name="Sperling F.A.H."/>
            <person name="Levesque R.C."/>
            <person name="Cusson M."/>
        </authorList>
    </citation>
    <scope>NUCLEOTIDE SEQUENCE [LARGE SCALE GENOMIC DNA]</scope>
    <source>
        <strain evidence="1">Glfc:IPQL:Cfum</strain>
    </source>
</reference>
<comment type="caution">
    <text evidence="1">The sequence shown here is derived from an EMBL/GenBank/DDBJ whole genome shotgun (WGS) entry which is preliminary data.</text>
</comment>
<dbReference type="Proteomes" id="UP001064048">
    <property type="component" value="Chromosome 18"/>
</dbReference>
<gene>
    <name evidence="1" type="ORF">MSG28_011211</name>
</gene>